<gene>
    <name evidence="1" type="ORF">LCGC14_0872450</name>
</gene>
<name>A0A0F9SBA2_9ZZZZ</name>
<organism evidence="1">
    <name type="scientific">marine sediment metagenome</name>
    <dbReference type="NCBI Taxonomy" id="412755"/>
    <lineage>
        <taxon>unclassified sequences</taxon>
        <taxon>metagenomes</taxon>
        <taxon>ecological metagenomes</taxon>
    </lineage>
</organism>
<sequence>MMSWLVVRNTVNKGQSWFVRSQKLETFSKGAGVSLVVCECATVSDLLEDILETNLKENLDWYKIMNFIGEDGKDNG</sequence>
<evidence type="ECO:0000313" key="1">
    <source>
        <dbReference type="EMBL" id="KKN26678.1"/>
    </source>
</evidence>
<protein>
    <submittedName>
        <fullName evidence="1">Uncharacterized protein</fullName>
    </submittedName>
</protein>
<proteinExistence type="predicted"/>
<reference evidence="1" key="1">
    <citation type="journal article" date="2015" name="Nature">
        <title>Complex archaea that bridge the gap between prokaryotes and eukaryotes.</title>
        <authorList>
            <person name="Spang A."/>
            <person name="Saw J.H."/>
            <person name="Jorgensen S.L."/>
            <person name="Zaremba-Niedzwiedzka K."/>
            <person name="Martijn J."/>
            <person name="Lind A.E."/>
            <person name="van Eijk R."/>
            <person name="Schleper C."/>
            <person name="Guy L."/>
            <person name="Ettema T.J."/>
        </authorList>
    </citation>
    <scope>NUCLEOTIDE SEQUENCE</scope>
</reference>
<comment type="caution">
    <text evidence="1">The sequence shown here is derived from an EMBL/GenBank/DDBJ whole genome shotgun (WGS) entry which is preliminary data.</text>
</comment>
<accession>A0A0F9SBA2</accession>
<dbReference type="EMBL" id="LAZR01002702">
    <property type="protein sequence ID" value="KKN26678.1"/>
    <property type="molecule type" value="Genomic_DNA"/>
</dbReference>
<dbReference type="AlphaFoldDB" id="A0A0F9SBA2"/>